<evidence type="ECO:0000313" key="3">
    <source>
        <dbReference type="EMBL" id="GHD56536.1"/>
    </source>
</evidence>
<gene>
    <name evidence="3" type="ORF">GCM10017083_36660</name>
</gene>
<reference evidence="3" key="2">
    <citation type="submission" date="2020-09" db="EMBL/GenBank/DDBJ databases">
        <authorList>
            <person name="Sun Q."/>
            <person name="Kim S."/>
        </authorList>
    </citation>
    <scope>NUCLEOTIDE SEQUENCE</scope>
    <source>
        <strain evidence="3">KCTC 42651</strain>
    </source>
</reference>
<dbReference type="Gene3D" id="3.40.50.2300">
    <property type="match status" value="1"/>
</dbReference>
<feature type="modified residue" description="4-aspartylphosphate" evidence="1">
    <location>
        <position position="75"/>
    </location>
</feature>
<proteinExistence type="predicted"/>
<protein>
    <submittedName>
        <fullName evidence="3">Response regulator</fullName>
    </submittedName>
</protein>
<evidence type="ECO:0000259" key="2">
    <source>
        <dbReference type="PROSITE" id="PS50110"/>
    </source>
</evidence>
<name>A0A918XUP7_9PROT</name>
<dbReference type="CDD" id="cd17557">
    <property type="entry name" value="REC_Rcp-like"/>
    <property type="match status" value="1"/>
</dbReference>
<accession>A0A918XUP7</accession>
<reference evidence="3" key="1">
    <citation type="journal article" date="2014" name="Int. J. Syst. Evol. Microbiol.">
        <title>Complete genome sequence of Corynebacterium casei LMG S-19264T (=DSM 44701T), isolated from a smear-ripened cheese.</title>
        <authorList>
            <consortium name="US DOE Joint Genome Institute (JGI-PGF)"/>
            <person name="Walter F."/>
            <person name="Albersmeier A."/>
            <person name="Kalinowski J."/>
            <person name="Ruckert C."/>
        </authorList>
    </citation>
    <scope>NUCLEOTIDE SEQUENCE</scope>
    <source>
        <strain evidence="3">KCTC 42651</strain>
    </source>
</reference>
<dbReference type="InterPro" id="IPR011006">
    <property type="entry name" value="CheY-like_superfamily"/>
</dbReference>
<dbReference type="Proteomes" id="UP000630353">
    <property type="component" value="Unassembled WGS sequence"/>
</dbReference>
<dbReference type="SUPFAM" id="SSF52172">
    <property type="entry name" value="CheY-like"/>
    <property type="match status" value="1"/>
</dbReference>
<dbReference type="GO" id="GO:0000160">
    <property type="term" value="P:phosphorelay signal transduction system"/>
    <property type="evidence" value="ECO:0007669"/>
    <property type="project" value="InterPro"/>
</dbReference>
<dbReference type="InterPro" id="IPR001789">
    <property type="entry name" value="Sig_transdc_resp-reg_receiver"/>
</dbReference>
<keyword evidence="4" id="KW-1185">Reference proteome</keyword>
<dbReference type="AlphaFoldDB" id="A0A918XUP7"/>
<sequence length="153" mass="16845">MARSALTDPLPRQAILMADDDDDDVYVARRAFAKAEIANPFFRVSDGGELLDFLHRRGEYADPATAPRPGLILLDLNMPGMDGREALTRIKDDPTLRRIPLVVFTTSSDVADVADSYDRGANSYITKPVGMAGMVRAAIIIQNYWFGLVSRAD</sequence>
<dbReference type="PANTHER" id="PTHR44520">
    <property type="entry name" value="RESPONSE REGULATOR RCP1-RELATED"/>
    <property type="match status" value="1"/>
</dbReference>
<comment type="caution">
    <text evidence="3">The sequence shown here is derived from an EMBL/GenBank/DDBJ whole genome shotgun (WGS) entry which is preliminary data.</text>
</comment>
<dbReference type="EMBL" id="BMZS01000009">
    <property type="protein sequence ID" value="GHD56536.1"/>
    <property type="molecule type" value="Genomic_DNA"/>
</dbReference>
<dbReference type="PANTHER" id="PTHR44520:SF2">
    <property type="entry name" value="RESPONSE REGULATOR RCP1"/>
    <property type="match status" value="1"/>
</dbReference>
<feature type="domain" description="Response regulatory" evidence="2">
    <location>
        <begin position="14"/>
        <end position="142"/>
    </location>
</feature>
<keyword evidence="1" id="KW-0597">Phosphoprotein</keyword>
<dbReference type="PROSITE" id="PS50110">
    <property type="entry name" value="RESPONSE_REGULATORY"/>
    <property type="match status" value="1"/>
</dbReference>
<evidence type="ECO:0000313" key="4">
    <source>
        <dbReference type="Proteomes" id="UP000630353"/>
    </source>
</evidence>
<evidence type="ECO:0000256" key="1">
    <source>
        <dbReference type="PROSITE-ProRule" id="PRU00169"/>
    </source>
</evidence>
<dbReference type="RefSeq" id="WP_308434497.1">
    <property type="nucleotide sequence ID" value="NZ_BMZS01000009.1"/>
</dbReference>
<dbReference type="Pfam" id="PF00072">
    <property type="entry name" value="Response_reg"/>
    <property type="match status" value="1"/>
</dbReference>
<organism evidence="3 4">
    <name type="scientific">Thalassobaculum fulvum</name>
    <dbReference type="NCBI Taxonomy" id="1633335"/>
    <lineage>
        <taxon>Bacteria</taxon>
        <taxon>Pseudomonadati</taxon>
        <taxon>Pseudomonadota</taxon>
        <taxon>Alphaproteobacteria</taxon>
        <taxon>Rhodospirillales</taxon>
        <taxon>Thalassobaculaceae</taxon>
        <taxon>Thalassobaculum</taxon>
    </lineage>
</organism>
<dbReference type="SMART" id="SM00448">
    <property type="entry name" value="REC"/>
    <property type="match status" value="1"/>
</dbReference>
<dbReference type="InterPro" id="IPR052893">
    <property type="entry name" value="TCS_response_regulator"/>
</dbReference>